<keyword evidence="6 8" id="KW-0472">Membrane</keyword>
<keyword evidence="4 8" id="KW-0812">Transmembrane</keyword>
<evidence type="ECO:0000256" key="6">
    <source>
        <dbReference type="ARBA" id="ARBA00023136"/>
    </source>
</evidence>
<evidence type="ECO:0000259" key="11">
    <source>
        <dbReference type="Pfam" id="PF00593"/>
    </source>
</evidence>
<evidence type="ECO:0000256" key="4">
    <source>
        <dbReference type="ARBA" id="ARBA00022692"/>
    </source>
</evidence>
<dbReference type="OrthoDB" id="9758472at2"/>
<dbReference type="Pfam" id="PF00593">
    <property type="entry name" value="TonB_dep_Rec_b-barrel"/>
    <property type="match status" value="1"/>
</dbReference>
<organism evidence="12 13">
    <name type="scientific">Ekhidna lutea</name>
    <dbReference type="NCBI Taxonomy" id="447679"/>
    <lineage>
        <taxon>Bacteria</taxon>
        <taxon>Pseudomonadati</taxon>
        <taxon>Bacteroidota</taxon>
        <taxon>Cytophagia</taxon>
        <taxon>Cytophagales</taxon>
        <taxon>Reichenbachiellaceae</taxon>
        <taxon>Ekhidna</taxon>
    </lineage>
</organism>
<dbReference type="PANTHER" id="PTHR30442:SF0">
    <property type="entry name" value="FE(3+) DICITRATE TRANSPORT PROTEIN FECA"/>
    <property type="match status" value="1"/>
</dbReference>
<dbReference type="Proteomes" id="UP000198393">
    <property type="component" value="Unassembled WGS sequence"/>
</dbReference>
<evidence type="ECO:0000256" key="5">
    <source>
        <dbReference type="ARBA" id="ARBA00023077"/>
    </source>
</evidence>
<feature type="signal peptide" evidence="10">
    <location>
        <begin position="1"/>
        <end position="21"/>
    </location>
</feature>
<dbReference type="InterPro" id="IPR039426">
    <property type="entry name" value="TonB-dep_rcpt-like"/>
</dbReference>
<dbReference type="InterPro" id="IPR037066">
    <property type="entry name" value="Plug_dom_sf"/>
</dbReference>
<dbReference type="RefSeq" id="WP_089355287.1">
    <property type="nucleotide sequence ID" value="NZ_FZPD01000001.1"/>
</dbReference>
<keyword evidence="13" id="KW-1185">Reference proteome</keyword>
<evidence type="ECO:0000313" key="12">
    <source>
        <dbReference type="EMBL" id="SNS52747.1"/>
    </source>
</evidence>
<dbReference type="Gene3D" id="2.40.170.20">
    <property type="entry name" value="TonB-dependent receptor, beta-barrel domain"/>
    <property type="match status" value="1"/>
</dbReference>
<comment type="similarity">
    <text evidence="8">Belongs to the TonB-dependent receptor family.</text>
</comment>
<dbReference type="Gene3D" id="2.170.130.10">
    <property type="entry name" value="TonB-dependent receptor, plug domain"/>
    <property type="match status" value="1"/>
</dbReference>
<dbReference type="PANTHER" id="PTHR30442">
    <property type="entry name" value="IRON III DICITRATE TRANSPORT PROTEIN FECA"/>
    <property type="match status" value="1"/>
</dbReference>
<dbReference type="InterPro" id="IPR036942">
    <property type="entry name" value="Beta-barrel_TonB_sf"/>
</dbReference>
<dbReference type="Pfam" id="PF13715">
    <property type="entry name" value="CarbopepD_reg_2"/>
    <property type="match status" value="1"/>
</dbReference>
<evidence type="ECO:0000256" key="10">
    <source>
        <dbReference type="SAM" id="SignalP"/>
    </source>
</evidence>
<evidence type="ECO:0000256" key="2">
    <source>
        <dbReference type="ARBA" id="ARBA00022448"/>
    </source>
</evidence>
<keyword evidence="2 8" id="KW-0813">Transport</keyword>
<sequence>MRLKGFKLAFVWTLMTGPLMAQFTLSGTIVDAESGNPISKAEVYDRNSSQLTSTSRSGYFEIHNLEPGNHQIVVMSLEYQTLESEIVLNGDREITIPMEVFQQELSEVVISRKREEIFALNRLQPVEGTAIYAGKKSEVVLLDQMVGNAATNNARQIYSQVVGLNIYESIDAGLQLNVGGRGLDPNRTSNFNTRQNGYDISADVLGYPESYYTPPAEALSEIQVVRGAASLQYGTQFGGLINFKMKQPADKPIELVSRQSVGSFGLFNSFNSLSGTMGNFSYYTYFNYKTGDGFRSNAGFDSKNYFGSFGYAFSERTSATLEFTSLNYLAQQPGGLTDPWFQSDSAYTVSNRSRNWFEVNWKLYALKLEHKLTTRTDLSLTLFGLDAERNAVGFRGDPRELNANPITQEDEQEPNGSYVYSRDLIRGQFQNWGAEARFLTRYALGRKDAVLLLGSKYYHANNTSRQGPGSRGTGADFDFTLEENPNYVNQSDFEFPNRNLAIFGENILFINDRLSITPGFRYEFIRTASKGTYNVEDIDLARNVTPLGDSTDNRTFERSFVLLGIGLSYSPSDNFELYANVSENYRSVTFSDIRITNPTFSIDPNISDEEGYTFDMGIRGKWHELISYDVGLFSMLYKNRIGVIFDDRAKRVRGNIGDALIIGLEFFADVNLAKPIKLPTDTYKLNLFVNAAATESEYLQSDDNNVAGKKVEFIPQVNMKTGLRFGYRNLLGSFQFTYLSEQYTDVENSPIPDGSNNRNGLIGEIPAYSIMDLSLSYVIDRFKIETGVNNLLDEKYFTRRATGYPGPGIIPSEPRNYYLTLQLKL</sequence>
<dbReference type="EMBL" id="FZPD01000001">
    <property type="protein sequence ID" value="SNS52747.1"/>
    <property type="molecule type" value="Genomic_DNA"/>
</dbReference>
<protein>
    <submittedName>
        <fullName evidence="12">Fe(3+) dicitrate transport protein</fullName>
    </submittedName>
</protein>
<name>A0A239F7G4_EKHLU</name>
<feature type="region of interest" description="Disordered" evidence="9">
    <location>
        <begin position="396"/>
        <end position="415"/>
    </location>
</feature>
<accession>A0A239F7G4</accession>
<keyword evidence="5" id="KW-0798">TonB box</keyword>
<keyword evidence="7 8" id="KW-0998">Cell outer membrane</keyword>
<dbReference type="Gene3D" id="2.60.40.1120">
    <property type="entry name" value="Carboxypeptidase-like, regulatory domain"/>
    <property type="match status" value="1"/>
</dbReference>
<dbReference type="PROSITE" id="PS52016">
    <property type="entry name" value="TONB_DEPENDENT_REC_3"/>
    <property type="match status" value="1"/>
</dbReference>
<dbReference type="SUPFAM" id="SSF56935">
    <property type="entry name" value="Porins"/>
    <property type="match status" value="1"/>
</dbReference>
<evidence type="ECO:0000256" key="9">
    <source>
        <dbReference type="SAM" id="MobiDB-lite"/>
    </source>
</evidence>
<dbReference type="AlphaFoldDB" id="A0A239F7G4"/>
<dbReference type="InterPro" id="IPR000531">
    <property type="entry name" value="Beta-barrel_TonB"/>
</dbReference>
<gene>
    <name evidence="12" type="ORF">SAMN05421640_0528</name>
</gene>
<reference evidence="12 13" key="1">
    <citation type="submission" date="2017-06" db="EMBL/GenBank/DDBJ databases">
        <authorList>
            <person name="Kim H.J."/>
            <person name="Triplett B.A."/>
        </authorList>
    </citation>
    <scope>NUCLEOTIDE SEQUENCE [LARGE SCALE GENOMIC DNA]</scope>
    <source>
        <strain evidence="12 13">DSM 19307</strain>
    </source>
</reference>
<dbReference type="GO" id="GO:0009279">
    <property type="term" value="C:cell outer membrane"/>
    <property type="evidence" value="ECO:0007669"/>
    <property type="project" value="UniProtKB-SubCell"/>
</dbReference>
<evidence type="ECO:0000256" key="1">
    <source>
        <dbReference type="ARBA" id="ARBA00004571"/>
    </source>
</evidence>
<comment type="subcellular location">
    <subcellularLocation>
        <location evidence="1 8">Cell outer membrane</location>
        <topology evidence="1 8">Multi-pass membrane protein</topology>
    </subcellularLocation>
</comment>
<evidence type="ECO:0000256" key="3">
    <source>
        <dbReference type="ARBA" id="ARBA00022452"/>
    </source>
</evidence>
<evidence type="ECO:0000256" key="8">
    <source>
        <dbReference type="PROSITE-ProRule" id="PRU01360"/>
    </source>
</evidence>
<feature type="domain" description="TonB-dependent receptor-like beta-barrel" evidence="11">
    <location>
        <begin position="399"/>
        <end position="791"/>
    </location>
</feature>
<keyword evidence="10" id="KW-0732">Signal</keyword>
<feature type="chain" id="PRO_5012963922" evidence="10">
    <location>
        <begin position="22"/>
        <end position="825"/>
    </location>
</feature>
<dbReference type="GO" id="GO:0033214">
    <property type="term" value="P:siderophore-iron import into cell"/>
    <property type="evidence" value="ECO:0007669"/>
    <property type="project" value="TreeGrafter"/>
</dbReference>
<keyword evidence="3 8" id="KW-1134">Transmembrane beta strand</keyword>
<proteinExistence type="inferred from homology"/>
<evidence type="ECO:0000313" key="13">
    <source>
        <dbReference type="Proteomes" id="UP000198393"/>
    </source>
</evidence>
<dbReference type="InterPro" id="IPR008969">
    <property type="entry name" value="CarboxyPept-like_regulatory"/>
</dbReference>
<dbReference type="SUPFAM" id="SSF49464">
    <property type="entry name" value="Carboxypeptidase regulatory domain-like"/>
    <property type="match status" value="1"/>
</dbReference>
<evidence type="ECO:0000256" key="7">
    <source>
        <dbReference type="ARBA" id="ARBA00023237"/>
    </source>
</evidence>